<protein>
    <recommendedName>
        <fullName evidence="2">Lipoprotein</fullName>
    </recommendedName>
</protein>
<organism evidence="1">
    <name type="scientific">hydrothermal vent metagenome</name>
    <dbReference type="NCBI Taxonomy" id="652676"/>
    <lineage>
        <taxon>unclassified sequences</taxon>
        <taxon>metagenomes</taxon>
        <taxon>ecological metagenomes</taxon>
    </lineage>
</organism>
<gene>
    <name evidence="1" type="ORF">MNB_SV-4-1260</name>
</gene>
<reference evidence="1" key="1">
    <citation type="submission" date="2016-10" db="EMBL/GenBank/DDBJ databases">
        <authorList>
            <person name="de Groot N.N."/>
        </authorList>
    </citation>
    <scope>NUCLEOTIDE SEQUENCE</scope>
</reference>
<evidence type="ECO:0000313" key="1">
    <source>
        <dbReference type="EMBL" id="SFV90144.1"/>
    </source>
</evidence>
<proteinExistence type="predicted"/>
<dbReference type="EMBL" id="FPIB01000010">
    <property type="protein sequence ID" value="SFV90144.1"/>
    <property type="molecule type" value="Genomic_DNA"/>
</dbReference>
<dbReference type="PROSITE" id="PS51257">
    <property type="entry name" value="PROKAR_LIPOPROTEIN"/>
    <property type="match status" value="1"/>
</dbReference>
<evidence type="ECO:0008006" key="2">
    <source>
        <dbReference type="Google" id="ProtNLM"/>
    </source>
</evidence>
<dbReference type="AlphaFoldDB" id="A0A1W1E855"/>
<name>A0A1W1E855_9ZZZZ</name>
<accession>A0A1W1E855</accession>
<sequence length="274" mass="31223">MKRELLTSLFVAGLLFSGCQTDSSIKDNDTIKISPISTPTLLQPKLPSAPVVKKREKVADGWYMRTVASATLNEKRYVHKTAGIFGELNDSKDGKDKHDITAFSKATLYVVFPKVQEDETLKNFFSDYHYYDPNDQYNSKRQVWTFQVKNERGADLSNASITLRVEGPYKVYRKKEGIGYTEVAVKDNEMLSRLSLIDLDNKKVYTYSELENADLKMDGKKVRTFRWVLGSVLSEHLESFQVQEIASRELIERRDSLQSVSAKSSSKFGLPPRP</sequence>